<dbReference type="GO" id="GO:0051537">
    <property type="term" value="F:2 iron, 2 sulfur cluster binding"/>
    <property type="evidence" value="ECO:0007669"/>
    <property type="project" value="UniProtKB-KW"/>
</dbReference>
<dbReference type="Gene3D" id="2.102.10.10">
    <property type="entry name" value="Rieske [2Fe-2S] iron-sulphur domain"/>
    <property type="match status" value="1"/>
</dbReference>
<dbReference type="BioCyc" id="MetaCyc:MONOMER-19370"/>
<evidence type="ECO:0000256" key="2">
    <source>
        <dbReference type="ARBA" id="ARBA00022723"/>
    </source>
</evidence>
<accession>F4Y9I4</accession>
<proteinExistence type="inferred from homology"/>
<evidence type="ECO:0000256" key="4">
    <source>
        <dbReference type="ARBA" id="ARBA00023014"/>
    </source>
</evidence>
<dbReference type="BRENDA" id="1.14.12.23">
    <property type="organism ID" value="14158"/>
</dbReference>
<dbReference type="GO" id="GO:0046872">
    <property type="term" value="F:metal ion binding"/>
    <property type="evidence" value="ECO:0007669"/>
    <property type="project" value="UniProtKB-KW"/>
</dbReference>
<evidence type="ECO:0000256" key="1">
    <source>
        <dbReference type="ARBA" id="ARBA00022714"/>
    </source>
</evidence>
<dbReference type="PROSITE" id="PS51296">
    <property type="entry name" value="RIESKE"/>
    <property type="match status" value="1"/>
</dbReference>
<dbReference type="PANTHER" id="PTHR21496">
    <property type="entry name" value="FERREDOXIN-RELATED"/>
    <property type="match status" value="1"/>
</dbReference>
<feature type="domain" description="Rieske" evidence="7">
    <location>
        <begin position="7"/>
        <end position="103"/>
    </location>
</feature>
<evidence type="ECO:0000313" key="8">
    <source>
        <dbReference type="EMBL" id="ADQ90216.1"/>
    </source>
</evidence>
<keyword evidence="2" id="KW-0479">Metal-binding</keyword>
<comment type="cofactor">
    <cofactor evidence="5">
        <name>[2Fe-2S] cluster</name>
        <dbReference type="ChEBI" id="CHEBI:190135"/>
    </cofactor>
</comment>
<dbReference type="AlphaFoldDB" id="F4Y9I4"/>
<dbReference type="KEGG" id="ag:ADQ90216"/>
<protein>
    <submittedName>
        <fullName evidence="8">Ferredoxin</fullName>
    </submittedName>
</protein>
<dbReference type="EMBL" id="GU181397">
    <property type="protein sequence ID" value="ADQ90216.1"/>
    <property type="molecule type" value="Genomic_DNA"/>
</dbReference>
<keyword evidence="1" id="KW-0001">2Fe-2S</keyword>
<dbReference type="Pfam" id="PF00355">
    <property type="entry name" value="Rieske"/>
    <property type="match status" value="1"/>
</dbReference>
<evidence type="ECO:0000256" key="3">
    <source>
        <dbReference type="ARBA" id="ARBA00023004"/>
    </source>
</evidence>
<dbReference type="SUPFAM" id="SSF50022">
    <property type="entry name" value="ISP domain"/>
    <property type="match status" value="1"/>
</dbReference>
<keyword evidence="4" id="KW-0411">Iron-sulfur</keyword>
<name>F4Y9I4_STUST</name>
<gene>
    <name evidence="8" type="primary">cnbAb</name>
</gene>
<sequence>MRNNMSWIDIGPIGVVDEGEVAGVNADGTPLAIFCKEGRFFALHDLCTHGQARLSEGFVEDGCIECPLHQGLFDIETGEPKSAPVTVPVRTYAVRENNGRLEVMLGSQADEG</sequence>
<dbReference type="InterPro" id="IPR036922">
    <property type="entry name" value="Rieske_2Fe-2S_sf"/>
</dbReference>
<evidence type="ECO:0000256" key="5">
    <source>
        <dbReference type="ARBA" id="ARBA00034078"/>
    </source>
</evidence>
<keyword evidence="3" id="KW-0408">Iron</keyword>
<evidence type="ECO:0000259" key="7">
    <source>
        <dbReference type="PROSITE" id="PS51296"/>
    </source>
</evidence>
<organism evidence="8">
    <name type="scientific">Stutzerimonas stutzeri</name>
    <name type="common">Pseudomonas stutzeri</name>
    <dbReference type="NCBI Taxonomy" id="316"/>
    <lineage>
        <taxon>Bacteria</taxon>
        <taxon>Pseudomonadati</taxon>
        <taxon>Pseudomonadota</taxon>
        <taxon>Gammaproteobacteria</taxon>
        <taxon>Pseudomonadales</taxon>
        <taxon>Pseudomonadaceae</taxon>
        <taxon>Stutzerimonas</taxon>
    </lineage>
</organism>
<reference evidence="8" key="1">
    <citation type="journal article" date="2011" name="Appl. Environ. Microbiol.">
        <title>Patchwork Assembly of nag-Like Nitroarene Dioxygenase Genes and the 3-Chlorocatechol Degradation Cluster for Evolution of the 2-Chloronitrobenzene Catabolism Pathway in Pseudomonas stutzeri ZWLR2-1.</title>
        <authorList>
            <person name="Liu H."/>
            <person name="Wang S.J."/>
            <person name="Zhang J.J."/>
            <person name="Dai H."/>
            <person name="Tang H."/>
            <person name="Zhou N.Y."/>
        </authorList>
    </citation>
    <scope>NUCLEOTIDE SEQUENCE</scope>
    <source>
        <strain evidence="8">ZWLR2-1</strain>
    </source>
</reference>
<dbReference type="InterPro" id="IPR017941">
    <property type="entry name" value="Rieske_2Fe-2S"/>
</dbReference>
<evidence type="ECO:0000256" key="6">
    <source>
        <dbReference type="ARBA" id="ARBA00038001"/>
    </source>
</evidence>
<dbReference type="PANTHER" id="PTHR21496:SF0">
    <property type="entry name" value="RIESKE DOMAIN-CONTAINING PROTEIN"/>
    <property type="match status" value="1"/>
</dbReference>
<comment type="similarity">
    <text evidence="6">Belongs to the bacterial ring-hydroxylating dioxygenase ferredoxin component family.</text>
</comment>
<dbReference type="CDD" id="cd03528">
    <property type="entry name" value="Rieske_RO_ferredoxin"/>
    <property type="match status" value="1"/>
</dbReference>